<accession>A0A382DB28</accession>
<name>A0A382DB28_9ZZZZ</name>
<evidence type="ECO:0000313" key="1">
    <source>
        <dbReference type="EMBL" id="SVB35214.1"/>
    </source>
</evidence>
<sequence>ENQQDCHRRHQTVARRRWPEGIPGAQPGSARTRCAGSVCSGGRRIRGAVEKLGSRL</sequence>
<feature type="non-terminal residue" evidence="1">
    <location>
        <position position="1"/>
    </location>
</feature>
<feature type="non-terminal residue" evidence="1">
    <location>
        <position position="56"/>
    </location>
</feature>
<dbReference type="EMBL" id="UINC01038339">
    <property type="protein sequence ID" value="SVB35214.1"/>
    <property type="molecule type" value="Genomic_DNA"/>
</dbReference>
<reference evidence="1" key="1">
    <citation type="submission" date="2018-05" db="EMBL/GenBank/DDBJ databases">
        <authorList>
            <person name="Lanie J.A."/>
            <person name="Ng W.-L."/>
            <person name="Kazmierczak K.M."/>
            <person name="Andrzejewski T.M."/>
            <person name="Davidsen T.M."/>
            <person name="Wayne K.J."/>
            <person name="Tettelin H."/>
            <person name="Glass J.I."/>
            <person name="Rusch D."/>
            <person name="Podicherti R."/>
            <person name="Tsui H.-C.T."/>
            <person name="Winkler M.E."/>
        </authorList>
    </citation>
    <scope>NUCLEOTIDE SEQUENCE</scope>
</reference>
<protein>
    <submittedName>
        <fullName evidence="1">Uncharacterized protein</fullName>
    </submittedName>
</protein>
<proteinExistence type="predicted"/>
<organism evidence="1">
    <name type="scientific">marine metagenome</name>
    <dbReference type="NCBI Taxonomy" id="408172"/>
    <lineage>
        <taxon>unclassified sequences</taxon>
        <taxon>metagenomes</taxon>
        <taxon>ecological metagenomes</taxon>
    </lineage>
</organism>
<gene>
    <name evidence="1" type="ORF">METZ01_LOCUS188068</name>
</gene>
<dbReference type="AlphaFoldDB" id="A0A382DB28"/>